<sequence length="103" mass="12048">MLQDGKFEMFSNAYEEEQFLSFLPRHNRKKPVRPGIVTICNQKVPGKKKMISLFVYLIFPRLLFFISSLEVGNKVFRSLPFHRATYSNGMECLIHREISSICC</sequence>
<proteinExistence type="predicted"/>
<evidence type="ECO:0000313" key="1">
    <source>
        <dbReference type="EMBL" id="GIX86443.1"/>
    </source>
</evidence>
<name>A0AAV4NP27_CAEEX</name>
<organism evidence="1 2">
    <name type="scientific">Caerostris extrusa</name>
    <name type="common">Bark spider</name>
    <name type="synonym">Caerostris bankana</name>
    <dbReference type="NCBI Taxonomy" id="172846"/>
    <lineage>
        <taxon>Eukaryota</taxon>
        <taxon>Metazoa</taxon>
        <taxon>Ecdysozoa</taxon>
        <taxon>Arthropoda</taxon>
        <taxon>Chelicerata</taxon>
        <taxon>Arachnida</taxon>
        <taxon>Araneae</taxon>
        <taxon>Araneomorphae</taxon>
        <taxon>Entelegynae</taxon>
        <taxon>Araneoidea</taxon>
        <taxon>Araneidae</taxon>
        <taxon>Caerostris</taxon>
    </lineage>
</organism>
<dbReference type="EMBL" id="BPLR01003592">
    <property type="protein sequence ID" value="GIX86443.1"/>
    <property type="molecule type" value="Genomic_DNA"/>
</dbReference>
<gene>
    <name evidence="1" type="ORF">CEXT_588321</name>
</gene>
<accession>A0AAV4NP27</accession>
<reference evidence="1 2" key="1">
    <citation type="submission" date="2021-06" db="EMBL/GenBank/DDBJ databases">
        <title>Caerostris extrusa draft genome.</title>
        <authorList>
            <person name="Kono N."/>
            <person name="Arakawa K."/>
        </authorList>
    </citation>
    <scope>NUCLEOTIDE SEQUENCE [LARGE SCALE GENOMIC DNA]</scope>
</reference>
<keyword evidence="2" id="KW-1185">Reference proteome</keyword>
<comment type="caution">
    <text evidence="1">The sequence shown here is derived from an EMBL/GenBank/DDBJ whole genome shotgun (WGS) entry which is preliminary data.</text>
</comment>
<protein>
    <submittedName>
        <fullName evidence="1">Uncharacterized protein</fullName>
    </submittedName>
</protein>
<dbReference type="AlphaFoldDB" id="A0AAV4NP27"/>
<evidence type="ECO:0000313" key="2">
    <source>
        <dbReference type="Proteomes" id="UP001054945"/>
    </source>
</evidence>
<dbReference type="Proteomes" id="UP001054945">
    <property type="component" value="Unassembled WGS sequence"/>
</dbReference>